<keyword evidence="3" id="KW-1185">Reference proteome</keyword>
<dbReference type="EMBL" id="WIUZ02000003">
    <property type="protein sequence ID" value="KAF9789319.1"/>
    <property type="molecule type" value="Genomic_DNA"/>
</dbReference>
<dbReference type="Proteomes" id="UP000736335">
    <property type="component" value="Unassembled WGS sequence"/>
</dbReference>
<organism evidence="2 3">
    <name type="scientific">Thelephora terrestris</name>
    <dbReference type="NCBI Taxonomy" id="56493"/>
    <lineage>
        <taxon>Eukaryota</taxon>
        <taxon>Fungi</taxon>
        <taxon>Dikarya</taxon>
        <taxon>Basidiomycota</taxon>
        <taxon>Agaricomycotina</taxon>
        <taxon>Agaricomycetes</taxon>
        <taxon>Thelephorales</taxon>
        <taxon>Thelephoraceae</taxon>
        <taxon>Thelephora</taxon>
    </lineage>
</organism>
<reference evidence="2" key="2">
    <citation type="submission" date="2020-11" db="EMBL/GenBank/DDBJ databases">
        <authorList>
            <consortium name="DOE Joint Genome Institute"/>
            <person name="Kuo A."/>
            <person name="Miyauchi S."/>
            <person name="Kiss E."/>
            <person name="Drula E."/>
            <person name="Kohler A."/>
            <person name="Sanchez-Garcia M."/>
            <person name="Andreopoulos B."/>
            <person name="Barry K.W."/>
            <person name="Bonito G."/>
            <person name="Buee M."/>
            <person name="Carver A."/>
            <person name="Chen C."/>
            <person name="Cichocki N."/>
            <person name="Clum A."/>
            <person name="Culley D."/>
            <person name="Crous P.W."/>
            <person name="Fauchery L."/>
            <person name="Girlanda M."/>
            <person name="Hayes R."/>
            <person name="Keri Z."/>
            <person name="Labutti K."/>
            <person name="Lipzen A."/>
            <person name="Lombard V."/>
            <person name="Magnuson J."/>
            <person name="Maillard F."/>
            <person name="Morin E."/>
            <person name="Murat C."/>
            <person name="Nolan M."/>
            <person name="Ohm R."/>
            <person name="Pangilinan J."/>
            <person name="Pereira M."/>
            <person name="Perotto S."/>
            <person name="Peter M."/>
            <person name="Riley R."/>
            <person name="Sitrit Y."/>
            <person name="Stielow B."/>
            <person name="Szollosi G."/>
            <person name="Zifcakova L."/>
            <person name="Stursova M."/>
            <person name="Spatafora J.W."/>
            <person name="Tedersoo L."/>
            <person name="Vaario L.-M."/>
            <person name="Yamada A."/>
            <person name="Yan M."/>
            <person name="Wang P."/>
            <person name="Xu J."/>
            <person name="Bruns T."/>
            <person name="Baldrian P."/>
            <person name="Vilgalys R."/>
            <person name="Henrissat B."/>
            <person name="Grigoriev I.V."/>
            <person name="Hibbett D."/>
            <person name="Nagy L.G."/>
            <person name="Martin F.M."/>
        </authorList>
    </citation>
    <scope>NUCLEOTIDE SEQUENCE</scope>
    <source>
        <strain evidence="2">UH-Tt-Lm1</strain>
    </source>
</reference>
<sequence>MTFAWAYFHATEHWRTTWTGRSAAAKSLSRHFKSILHAIERPADHGPAPQIPALFSRGCNAFRDVLSEQNPVMFKRHGEVDACLADILHSLSHDDLPSRYSLYSPLAVAETARSSVWASITHSENAPHYESLQEWVTRWFDQKASSLQRVCAGCGAECLLTRSFLQPPWIWFEIFVEQPHVVTPALELVFWSHTYRLAAVIYGNGRHFVSRLSTSSGVWWNYDGQANGGRPKAIAPICTGFNVLGLTQGFWGVVSVICAVASRGNSGKTKAGCRSPYDRPPQHSISLTHTLTSQNVNGSLHRFTTVTTTELPAFSTNPRSLNSMSSGPPAIRDSSTHRCISDLF</sequence>
<protein>
    <submittedName>
        <fullName evidence="2">Uncharacterized protein</fullName>
    </submittedName>
</protein>
<feature type="region of interest" description="Disordered" evidence="1">
    <location>
        <begin position="315"/>
        <end position="336"/>
    </location>
</feature>
<evidence type="ECO:0000313" key="3">
    <source>
        <dbReference type="Proteomes" id="UP000736335"/>
    </source>
</evidence>
<dbReference type="AlphaFoldDB" id="A0A9P6HKU3"/>
<dbReference type="OrthoDB" id="2962022at2759"/>
<feature type="compositionally biased region" description="Polar residues" evidence="1">
    <location>
        <begin position="315"/>
        <end position="326"/>
    </location>
</feature>
<evidence type="ECO:0000313" key="2">
    <source>
        <dbReference type="EMBL" id="KAF9789319.1"/>
    </source>
</evidence>
<reference evidence="2" key="1">
    <citation type="journal article" date="2020" name="Nat. Commun.">
        <title>Large-scale genome sequencing of mycorrhizal fungi provides insights into the early evolution of symbiotic traits.</title>
        <authorList>
            <person name="Miyauchi S."/>
            <person name="Kiss E."/>
            <person name="Kuo A."/>
            <person name="Drula E."/>
            <person name="Kohler A."/>
            <person name="Sanchez-Garcia M."/>
            <person name="Morin E."/>
            <person name="Andreopoulos B."/>
            <person name="Barry K.W."/>
            <person name="Bonito G."/>
            <person name="Buee M."/>
            <person name="Carver A."/>
            <person name="Chen C."/>
            <person name="Cichocki N."/>
            <person name="Clum A."/>
            <person name="Culley D."/>
            <person name="Crous P.W."/>
            <person name="Fauchery L."/>
            <person name="Girlanda M."/>
            <person name="Hayes R.D."/>
            <person name="Keri Z."/>
            <person name="LaButti K."/>
            <person name="Lipzen A."/>
            <person name="Lombard V."/>
            <person name="Magnuson J."/>
            <person name="Maillard F."/>
            <person name="Murat C."/>
            <person name="Nolan M."/>
            <person name="Ohm R.A."/>
            <person name="Pangilinan J."/>
            <person name="Pereira M.F."/>
            <person name="Perotto S."/>
            <person name="Peter M."/>
            <person name="Pfister S."/>
            <person name="Riley R."/>
            <person name="Sitrit Y."/>
            <person name="Stielow J.B."/>
            <person name="Szollosi G."/>
            <person name="Zifcakova L."/>
            <person name="Stursova M."/>
            <person name="Spatafora J.W."/>
            <person name="Tedersoo L."/>
            <person name="Vaario L.M."/>
            <person name="Yamada A."/>
            <person name="Yan M."/>
            <person name="Wang P."/>
            <person name="Xu J."/>
            <person name="Bruns T."/>
            <person name="Baldrian P."/>
            <person name="Vilgalys R."/>
            <person name="Dunand C."/>
            <person name="Henrissat B."/>
            <person name="Grigoriev I.V."/>
            <person name="Hibbett D."/>
            <person name="Nagy L.G."/>
            <person name="Martin F.M."/>
        </authorList>
    </citation>
    <scope>NUCLEOTIDE SEQUENCE</scope>
    <source>
        <strain evidence="2">UH-Tt-Lm1</strain>
    </source>
</reference>
<comment type="caution">
    <text evidence="2">The sequence shown here is derived from an EMBL/GenBank/DDBJ whole genome shotgun (WGS) entry which is preliminary data.</text>
</comment>
<gene>
    <name evidence="2" type="ORF">BJ322DRAFT_1018005</name>
</gene>
<evidence type="ECO:0000256" key="1">
    <source>
        <dbReference type="SAM" id="MobiDB-lite"/>
    </source>
</evidence>
<name>A0A9P6HKU3_9AGAM</name>
<proteinExistence type="predicted"/>
<accession>A0A9P6HKU3</accession>